<keyword evidence="2" id="KW-1185">Reference proteome</keyword>
<sequence length="248" mass="28058">MLTLSQISKSYSKDQNVLMPTDLNVKKGEFVSIIGPSGCGKSTLLDIIAGINKPTKGSVKYNGEDITNKTGLVGYMPQSDVLFPWRTVLDNVILPLEIQGTGRDEALTQARGLFPKFGLAGFEKHYPFMLSGGMRQRANFLRAYLNNKELLLLDEPFGKLDAMTRLELQKWFIQICEETDQTVIFITHDMDEAIFLSDRIFILSPRPGCLIEEVNVEFTRPRKENLITSSEFALLKRRLLDVLHLKQS</sequence>
<reference evidence="2" key="1">
    <citation type="journal article" date="2025" name="Aquaculture">
        <title>Assessment of the bioflocculant production and safety properties of Metabacillus hrfriensis sp. nov. based on phenotypic and whole-genome sequencing analysis.</title>
        <authorList>
            <person name="Zhang R."/>
            <person name="Zhao Z."/>
            <person name="Luo L."/>
            <person name="Wang S."/>
            <person name="Guo K."/>
            <person name="Xu W."/>
        </authorList>
    </citation>
    <scope>NUCLEOTIDE SEQUENCE [LARGE SCALE GENOMIC DNA]</scope>
    <source>
        <strain evidence="2">CT-WN-B3</strain>
    </source>
</reference>
<keyword evidence="1" id="KW-0547">Nucleotide-binding</keyword>
<dbReference type="Proteomes" id="UP001226091">
    <property type="component" value="Chromosome"/>
</dbReference>
<protein>
    <submittedName>
        <fullName evidence="1">ABC transporter ATP-binding protein</fullName>
    </submittedName>
</protein>
<gene>
    <name evidence="1" type="ORF">QLQ22_20265</name>
</gene>
<accession>A0ACD4R962</accession>
<evidence type="ECO:0000313" key="1">
    <source>
        <dbReference type="EMBL" id="WHZ56974.1"/>
    </source>
</evidence>
<organism evidence="1 2">
    <name type="scientific">Metabacillus hrfriensis</name>
    <dbReference type="NCBI Taxonomy" id="3048891"/>
    <lineage>
        <taxon>Bacteria</taxon>
        <taxon>Bacillati</taxon>
        <taxon>Bacillota</taxon>
        <taxon>Bacilli</taxon>
        <taxon>Bacillales</taxon>
        <taxon>Bacillaceae</taxon>
        <taxon>Metabacillus</taxon>
    </lineage>
</organism>
<dbReference type="EMBL" id="CP126116">
    <property type="protein sequence ID" value="WHZ56974.1"/>
    <property type="molecule type" value="Genomic_DNA"/>
</dbReference>
<name>A0ACD4R962_9BACI</name>
<proteinExistence type="predicted"/>
<evidence type="ECO:0000313" key="2">
    <source>
        <dbReference type="Proteomes" id="UP001226091"/>
    </source>
</evidence>
<keyword evidence="1" id="KW-0067">ATP-binding</keyword>